<protein>
    <recommendedName>
        <fullName evidence="4">MULE transposase domain-containing protein</fullName>
    </recommendedName>
</protein>
<feature type="region of interest" description="Disordered" evidence="1">
    <location>
        <begin position="434"/>
        <end position="479"/>
    </location>
</feature>
<name>A0ABD2YRW0_9GENT</name>
<dbReference type="EMBL" id="JBJUIK010000012">
    <property type="protein sequence ID" value="KAL3508735.1"/>
    <property type="molecule type" value="Genomic_DNA"/>
</dbReference>
<reference evidence="2 3" key="1">
    <citation type="submission" date="2024-11" db="EMBL/GenBank/DDBJ databases">
        <title>A near-complete genome assembly of Cinchona calisaya.</title>
        <authorList>
            <person name="Lian D.C."/>
            <person name="Zhao X.W."/>
            <person name="Wei L."/>
        </authorList>
    </citation>
    <scope>NUCLEOTIDE SEQUENCE [LARGE SCALE GENOMIC DNA]</scope>
    <source>
        <tissue evidence="2">Nenye</tissue>
    </source>
</reference>
<evidence type="ECO:0008006" key="4">
    <source>
        <dbReference type="Google" id="ProtNLM"/>
    </source>
</evidence>
<keyword evidence="3" id="KW-1185">Reference proteome</keyword>
<dbReference type="AlphaFoldDB" id="A0ABD2YRW0"/>
<evidence type="ECO:0000313" key="2">
    <source>
        <dbReference type="EMBL" id="KAL3508735.1"/>
    </source>
</evidence>
<evidence type="ECO:0000313" key="3">
    <source>
        <dbReference type="Proteomes" id="UP001630127"/>
    </source>
</evidence>
<organism evidence="2 3">
    <name type="scientific">Cinchona calisaya</name>
    <dbReference type="NCBI Taxonomy" id="153742"/>
    <lineage>
        <taxon>Eukaryota</taxon>
        <taxon>Viridiplantae</taxon>
        <taxon>Streptophyta</taxon>
        <taxon>Embryophyta</taxon>
        <taxon>Tracheophyta</taxon>
        <taxon>Spermatophyta</taxon>
        <taxon>Magnoliopsida</taxon>
        <taxon>eudicotyledons</taxon>
        <taxon>Gunneridae</taxon>
        <taxon>Pentapetalae</taxon>
        <taxon>asterids</taxon>
        <taxon>lamiids</taxon>
        <taxon>Gentianales</taxon>
        <taxon>Rubiaceae</taxon>
        <taxon>Cinchonoideae</taxon>
        <taxon>Cinchoneae</taxon>
        <taxon>Cinchona</taxon>
    </lineage>
</organism>
<proteinExistence type="predicted"/>
<comment type="caution">
    <text evidence="2">The sequence shown here is derived from an EMBL/GenBank/DDBJ whole genome shotgun (WGS) entry which is preliminary data.</text>
</comment>
<gene>
    <name evidence="2" type="ORF">ACH5RR_028136</name>
</gene>
<accession>A0ABD2YRW0</accession>
<dbReference type="Proteomes" id="UP001630127">
    <property type="component" value="Unassembled WGS sequence"/>
</dbReference>
<sequence>MLILEVHYGGKFENTEKTKLYWWKAYYFDIDPDFMSINELRQILKGLKLPNNIPIRYKDIDGKLVLIRNEDVTYNMWDIFKEEQHVVLYVGPQVDGRQDRTDNAGPESDIGPQVDRPRDGIDNAGPEKGVTNENLVFKSHEGLSIGETSTVQNEDINDNSNVTYSGKSEESIDNGSDLKFFTDGDSLSGTSDPISDDYMEYVARRNGGQIIDDGNVSDPEILEEAYGSSNEDDGLGFREFNEERDMQNPDIVVDYLRQNPIFQRMFVMYSAQKNGFLKGCRLVTGLELCHLKGPYGGYLMHAITRDANNQMYPLAMACMESEWKDSWSWFLGILSNEIGSPLDRHWRLSQIGRRVKDKALRDILWAAAKAYLPDVHYRKMSLLELVDKDAYKCISEIPAHLWARYQEKREWASNVKSKICPGYLRNLRRIRLGTPSRENGEGKGNGTGRGLGAGKRTVRGRGHGGARGEIDKGSRIRGNSGRARNYGPCCGIGLRNSIGISTMTTFFPHSQFSGPSQASRTVQPTFLWPNNQQNVSTTSTNEAFTSVGPGGDPSYQVERQQSRFGTMTFSSQISGTRVHVYKESSSQHSKQPGSF</sequence>
<feature type="compositionally biased region" description="Polar residues" evidence="1">
    <location>
        <begin position="146"/>
        <end position="166"/>
    </location>
</feature>
<feature type="compositionally biased region" description="Gly residues" evidence="1">
    <location>
        <begin position="442"/>
        <end position="453"/>
    </location>
</feature>
<dbReference type="PANTHER" id="PTHR31973:SF187">
    <property type="entry name" value="MUTATOR TRANSPOSASE MUDRA PROTEIN"/>
    <property type="match status" value="1"/>
</dbReference>
<dbReference type="PANTHER" id="PTHR31973">
    <property type="entry name" value="POLYPROTEIN, PUTATIVE-RELATED"/>
    <property type="match status" value="1"/>
</dbReference>
<feature type="region of interest" description="Disordered" evidence="1">
    <location>
        <begin position="95"/>
        <end position="133"/>
    </location>
</feature>
<feature type="region of interest" description="Disordered" evidence="1">
    <location>
        <begin position="146"/>
        <end position="177"/>
    </location>
</feature>
<evidence type="ECO:0000256" key="1">
    <source>
        <dbReference type="SAM" id="MobiDB-lite"/>
    </source>
</evidence>